<name>A0A7W6NPU1_9CAUL</name>
<comment type="caution">
    <text evidence="4">The sequence shown here is derived from an EMBL/GenBank/DDBJ whole genome shotgun (WGS) entry which is preliminary data.</text>
</comment>
<dbReference type="RefSeq" id="WP_343053132.1">
    <property type="nucleotide sequence ID" value="NZ_BAAAER010000006.1"/>
</dbReference>
<dbReference type="Proteomes" id="UP000529946">
    <property type="component" value="Unassembled WGS sequence"/>
</dbReference>
<proteinExistence type="predicted"/>
<gene>
    <name evidence="4" type="ORF">GGR12_001356</name>
</gene>
<evidence type="ECO:0000313" key="4">
    <source>
        <dbReference type="EMBL" id="MBB4082517.1"/>
    </source>
</evidence>
<keyword evidence="1" id="KW-0378">Hydrolase</keyword>
<reference evidence="4 5" key="1">
    <citation type="submission" date="2020-08" db="EMBL/GenBank/DDBJ databases">
        <title>Genomic Encyclopedia of Type Strains, Phase IV (KMG-IV): sequencing the most valuable type-strain genomes for metagenomic binning, comparative biology and taxonomic classification.</title>
        <authorList>
            <person name="Goeker M."/>
        </authorList>
    </citation>
    <scope>NUCLEOTIDE SEQUENCE [LARGE SCALE GENOMIC DNA]</scope>
    <source>
        <strain evidence="4 5">DSM 23960</strain>
    </source>
</reference>
<evidence type="ECO:0000313" key="5">
    <source>
        <dbReference type="Proteomes" id="UP000529946"/>
    </source>
</evidence>
<sequence length="341" mass="36053">MSRLEAFLDNTPGEVRGVVMRDGRPEHLIIYRDDDDPQLRLGARSVGRVIDAPAGLKGAFIELGSTSAPGFLPLRASEKVLVGAKVEVEVVAERRESKGVVLRMLGAGEGAPRLLSPAPTVPEILEQLAPGVEQIAGRAAIEAGLEAEEEAASSVGKYPDTGLDLMVERTRALIAVDLDLAATPGPGTGGKARDRANRQGLREAARIMRLRRWGGLVAIDLIGVGHDGAAILSAAREAFGSDPDIVYGPINRFGVLQLALPWRRTPLEEVIDSRSVLTRAIAVTRRLKLELMSDTTRARVVARCAPDDAALAAPLVARLGPRAGVRADPALAPGAIVVEEG</sequence>
<keyword evidence="2" id="KW-0694">RNA-binding</keyword>
<dbReference type="AlphaFoldDB" id="A0A7W6NPU1"/>
<dbReference type="InterPro" id="IPR019307">
    <property type="entry name" value="RNA-bd_AU-1/RNase_E/G"/>
</dbReference>
<dbReference type="EMBL" id="JACIDM010000001">
    <property type="protein sequence ID" value="MBB4082517.1"/>
    <property type="molecule type" value="Genomic_DNA"/>
</dbReference>
<keyword evidence="5" id="KW-1185">Reference proteome</keyword>
<dbReference type="GO" id="GO:0016787">
    <property type="term" value="F:hydrolase activity"/>
    <property type="evidence" value="ECO:0007669"/>
    <property type="project" value="UniProtKB-KW"/>
</dbReference>
<evidence type="ECO:0000256" key="1">
    <source>
        <dbReference type="ARBA" id="ARBA00022801"/>
    </source>
</evidence>
<evidence type="ECO:0000259" key="3">
    <source>
        <dbReference type="PROSITE" id="PS50126"/>
    </source>
</evidence>
<accession>A0A7W6NPU1</accession>
<feature type="domain" description="S1 motif" evidence="3">
    <location>
        <begin position="42"/>
        <end position="105"/>
    </location>
</feature>
<dbReference type="PROSITE" id="PS50126">
    <property type="entry name" value="S1"/>
    <property type="match status" value="1"/>
</dbReference>
<dbReference type="Pfam" id="PF10150">
    <property type="entry name" value="RNase_E_G"/>
    <property type="match status" value="1"/>
</dbReference>
<organism evidence="4 5">
    <name type="scientific">Brevundimonas lenta</name>
    <dbReference type="NCBI Taxonomy" id="424796"/>
    <lineage>
        <taxon>Bacteria</taxon>
        <taxon>Pseudomonadati</taxon>
        <taxon>Pseudomonadota</taxon>
        <taxon>Alphaproteobacteria</taxon>
        <taxon>Caulobacterales</taxon>
        <taxon>Caulobacteraceae</taxon>
        <taxon>Brevundimonas</taxon>
    </lineage>
</organism>
<evidence type="ECO:0000256" key="2">
    <source>
        <dbReference type="ARBA" id="ARBA00022884"/>
    </source>
</evidence>
<dbReference type="InterPro" id="IPR003029">
    <property type="entry name" value="S1_domain"/>
</dbReference>
<protein>
    <submittedName>
        <fullName evidence="4">Ribonuclease G/E</fullName>
    </submittedName>
</protein>
<dbReference type="GO" id="GO:0003723">
    <property type="term" value="F:RNA binding"/>
    <property type="evidence" value="ECO:0007669"/>
    <property type="project" value="UniProtKB-KW"/>
</dbReference>